<dbReference type="Gene3D" id="3.30.1330.80">
    <property type="entry name" value="Hypothetical protein, similar to alpha- acetolactate decarboxylase, domain 2"/>
    <property type="match status" value="1"/>
</dbReference>
<dbReference type="EMBL" id="CP123384">
    <property type="protein sequence ID" value="XCC92853.1"/>
    <property type="molecule type" value="Genomic_DNA"/>
</dbReference>
<accession>A0AAU8AEI5</accession>
<name>A0AAU8AEI5_9RHOB</name>
<proteinExistence type="predicted"/>
<reference evidence="1" key="1">
    <citation type="submission" date="2023-02" db="EMBL/GenBank/DDBJ databases">
        <title>Description and genomic characterization of Salipiger bruguierae sp. nov., isolated from the sediment of mangrove plant Bruguiera sexangula.</title>
        <authorList>
            <person name="Long M."/>
        </authorList>
    </citation>
    <scope>NUCLEOTIDE SEQUENCE</scope>
    <source>
        <strain evidence="1">H15</strain>
    </source>
</reference>
<protein>
    <recommendedName>
        <fullName evidence="2">DUF296 domain-containing protein</fullName>
    </recommendedName>
</protein>
<evidence type="ECO:0008006" key="2">
    <source>
        <dbReference type="Google" id="ProtNLM"/>
    </source>
</evidence>
<dbReference type="SUPFAM" id="SSF117856">
    <property type="entry name" value="AF0104/ALDC/Ptd012-like"/>
    <property type="match status" value="1"/>
</dbReference>
<dbReference type="AlphaFoldDB" id="A0AAU8AEI5"/>
<dbReference type="RefSeq" id="WP_353471681.1">
    <property type="nucleotide sequence ID" value="NZ_CP123384.1"/>
</dbReference>
<sequence length="284" mass="29959">MSPIQRLGHPGPRAEARFAARPCRAAPVQLRLAAGVSFEQAVVQGFAEAGFSAGYLRLAGAAFERLDYVIPAPAPGDGRAAWYSATHRLQHARLSEAGLHLGTKNGAPFLHCHGLWSAGEEPLRMGHLLAPDSVLAEETVATGWGLTGAALEVRPDPETGFDLFTPVPCGIEAEGHPALLCTLRPNEDPHALLVAAGETLGRARIEGIGSLVNTSFEAGWLESYATEVLLRCGRLTGDSVILNAASVGFDGAPMSGVLRPHENRICITAELLLINDLATPDRDG</sequence>
<gene>
    <name evidence="1" type="ORF">PVT71_10235</name>
</gene>
<evidence type="ECO:0000313" key="1">
    <source>
        <dbReference type="EMBL" id="XCC92853.1"/>
    </source>
</evidence>
<organism evidence="1">
    <name type="scientific">Alloyangia sp. H15</name>
    <dbReference type="NCBI Taxonomy" id="3029062"/>
    <lineage>
        <taxon>Bacteria</taxon>
        <taxon>Pseudomonadati</taxon>
        <taxon>Pseudomonadota</taxon>
        <taxon>Alphaproteobacteria</taxon>
        <taxon>Rhodobacterales</taxon>
        <taxon>Roseobacteraceae</taxon>
        <taxon>Alloyangia</taxon>
    </lineage>
</organism>